<evidence type="ECO:0000256" key="1">
    <source>
        <dbReference type="ARBA" id="ARBA00001933"/>
    </source>
</evidence>
<keyword evidence="4" id="KW-0808">Transferase</keyword>
<reference evidence="7" key="3">
    <citation type="submission" date="2010-12" db="EMBL/GenBank/DDBJ databases">
        <authorList>
            <person name="Gu G."/>
            <person name="Smith L."/>
            <person name="Wang N."/>
            <person name="Wang H."/>
            <person name="Lu S."/>
        </authorList>
    </citation>
    <scope>NUCLEOTIDE SEQUENCE</scope>
    <source>
        <strain evidence="7">MS14</strain>
    </source>
</reference>
<dbReference type="EMBL" id="EU938698">
    <property type="protein sequence ID" value="ADT64848.1"/>
    <property type="molecule type" value="Genomic_DNA"/>
</dbReference>
<name>E4W4V0_9BURK</name>
<dbReference type="GO" id="GO:0030170">
    <property type="term" value="F:pyridoxal phosphate binding"/>
    <property type="evidence" value="ECO:0007669"/>
    <property type="project" value="InterPro"/>
</dbReference>
<evidence type="ECO:0000256" key="2">
    <source>
        <dbReference type="ARBA" id="ARBA00008954"/>
    </source>
</evidence>
<evidence type="ECO:0000256" key="5">
    <source>
        <dbReference type="ARBA" id="ARBA00022898"/>
    </source>
</evidence>
<dbReference type="PROSITE" id="PS00600">
    <property type="entry name" value="AA_TRANSFER_CLASS_3"/>
    <property type="match status" value="1"/>
</dbReference>
<dbReference type="GO" id="GO:0008483">
    <property type="term" value="F:transaminase activity"/>
    <property type="evidence" value="ECO:0007669"/>
    <property type="project" value="UniProtKB-KW"/>
</dbReference>
<comment type="cofactor">
    <cofactor evidence="1">
        <name>pyridoxal 5'-phosphate</name>
        <dbReference type="ChEBI" id="CHEBI:597326"/>
    </cofactor>
</comment>
<organism evidence="7">
    <name type="scientific">Burkholderia contaminans</name>
    <dbReference type="NCBI Taxonomy" id="488447"/>
    <lineage>
        <taxon>Bacteria</taxon>
        <taxon>Pseudomonadati</taxon>
        <taxon>Pseudomonadota</taxon>
        <taxon>Betaproteobacteria</taxon>
        <taxon>Burkholderiales</taxon>
        <taxon>Burkholderiaceae</taxon>
        <taxon>Burkholderia</taxon>
        <taxon>Burkholderia cepacia complex</taxon>
    </lineage>
</organism>
<protein>
    <submittedName>
        <fullName evidence="7">Putative transaminase</fullName>
    </submittedName>
</protein>
<proteinExistence type="inferred from homology"/>
<dbReference type="AlphaFoldDB" id="E4W4V0"/>
<dbReference type="Gene3D" id="3.40.640.10">
    <property type="entry name" value="Type I PLP-dependent aspartate aminotransferase-like (Major domain)"/>
    <property type="match status" value="1"/>
</dbReference>
<sequence length="456" mass="49098">MKRFSCASVHQSALQAGSARMEKLEYLKQVESNARTYATSFPRLFTHAKGIRVRDADGQEYIDCLSNAGTLALGHNHPEVNEAVMRFLSSDQMQQALDLATPAKHAFVEQLFSLLPGKIAESGKIQFCSPSGADGVEAAIKLTRHYTGRPTIMAFHGAYHGMTSGALAASGNLTPKSAGGNGRDVHFLPYPYAFRCPFGTDGSATDQLSINYIRTVLSDPESGITKPAAIIVEVVQGEGGCIPAPDTWLIELRELTLRHEIPLIVDEVQTGLGRTGALFAIEHSGIRPDVLVLSKAFGGGYPLSVVVYDERLDTWPPGAHAGTFRGNQIAMVAGLSTMRIVEREDLSAHADRVGKLLVAGLEELAERFPCLGQIRGRGLMIGAEVVVPGTHGRAGPPHTERARAIKQNCLRNGLIVETGGRNGAVLRFLPPLIVSEADIHDILNRFEHAVETACRA</sequence>
<comment type="similarity">
    <text evidence="2 6">Belongs to the class-III pyridoxal-phosphate-dependent aminotransferase family.</text>
</comment>
<dbReference type="SUPFAM" id="SSF53383">
    <property type="entry name" value="PLP-dependent transferases"/>
    <property type="match status" value="1"/>
</dbReference>
<dbReference type="PANTHER" id="PTHR43552:SF1">
    <property type="entry name" value="DIAMINOBUTYRATE--2-OXOGLUTARATE AMINOTRANSFERASE"/>
    <property type="match status" value="1"/>
</dbReference>
<evidence type="ECO:0000256" key="4">
    <source>
        <dbReference type="ARBA" id="ARBA00022679"/>
    </source>
</evidence>
<dbReference type="InterPro" id="IPR049704">
    <property type="entry name" value="Aminotrans_3_PPA_site"/>
</dbReference>
<accession>E4W4V0</accession>
<dbReference type="InterPro" id="IPR015422">
    <property type="entry name" value="PyrdxlP-dep_Trfase_small"/>
</dbReference>
<dbReference type="InterPro" id="IPR005814">
    <property type="entry name" value="Aminotrans_3"/>
</dbReference>
<dbReference type="PIRSF" id="PIRSF000521">
    <property type="entry name" value="Transaminase_4ab_Lys_Orn"/>
    <property type="match status" value="1"/>
</dbReference>
<dbReference type="NCBIfam" id="TIGR00709">
    <property type="entry name" value="dat"/>
    <property type="match status" value="1"/>
</dbReference>
<reference evidence="7" key="2">
    <citation type="journal article" date="2009" name="FEMS Microbiol. Lett.">
        <title>AmbR1 is a key transcriptional regulator for production of antifungal activity of Burkholderia contaminans strain MS14.</title>
        <authorList>
            <person name="Gu G."/>
            <person name="Wang N."/>
            <person name="Chaney N."/>
            <person name="Smith L."/>
            <person name="Lu S.E."/>
        </authorList>
    </citation>
    <scope>NUCLEOTIDE SEQUENCE</scope>
    <source>
        <strain evidence="7">MS14</strain>
    </source>
</reference>
<dbReference type="InterPro" id="IPR015421">
    <property type="entry name" value="PyrdxlP-dep_Trfase_major"/>
</dbReference>
<dbReference type="Gene3D" id="3.90.1150.10">
    <property type="entry name" value="Aspartate Aminotransferase, domain 1"/>
    <property type="match status" value="1"/>
</dbReference>
<dbReference type="Pfam" id="PF00202">
    <property type="entry name" value="Aminotran_3"/>
    <property type="match status" value="1"/>
</dbReference>
<evidence type="ECO:0000256" key="6">
    <source>
        <dbReference type="RuleBase" id="RU003560"/>
    </source>
</evidence>
<dbReference type="PANTHER" id="PTHR43552">
    <property type="entry name" value="DIAMINOBUTYRATE--2-OXOGLUTARATE AMINOTRANSFERASE"/>
    <property type="match status" value="1"/>
</dbReference>
<reference evidence="7" key="1">
    <citation type="journal article" date="2009" name="Biochem. Biophys. Res. Commun.">
        <title>Biosynthesis of an antifungal oligopeptide in Burkholderia contaminans strain MS14.</title>
        <authorList>
            <person name="Gu G."/>
            <person name="Smith L."/>
            <person name="Wang N."/>
            <person name="Wang H."/>
            <person name="Lu S.E."/>
        </authorList>
    </citation>
    <scope>NUCLEOTIDE SEQUENCE</scope>
    <source>
        <strain evidence="7">MS14</strain>
    </source>
</reference>
<keyword evidence="5 6" id="KW-0663">Pyridoxal phosphate</keyword>
<dbReference type="CDD" id="cd00610">
    <property type="entry name" value="OAT_like"/>
    <property type="match status" value="1"/>
</dbReference>
<keyword evidence="3" id="KW-0032">Aminotransferase</keyword>
<evidence type="ECO:0000313" key="7">
    <source>
        <dbReference type="EMBL" id="ADT64848.1"/>
    </source>
</evidence>
<evidence type="ECO:0000256" key="3">
    <source>
        <dbReference type="ARBA" id="ARBA00022576"/>
    </source>
</evidence>
<dbReference type="InterPro" id="IPR004637">
    <property type="entry name" value="Dat"/>
</dbReference>
<dbReference type="InterPro" id="IPR015424">
    <property type="entry name" value="PyrdxlP-dep_Trfase"/>
</dbReference>